<evidence type="ECO:0000313" key="1">
    <source>
        <dbReference type="EMBL" id="DAF60424.1"/>
    </source>
</evidence>
<proteinExistence type="predicted"/>
<dbReference type="EMBL" id="BK032788">
    <property type="protein sequence ID" value="DAF60424.1"/>
    <property type="molecule type" value="Genomic_DNA"/>
</dbReference>
<sequence>MEKENITAEDLARHILDKSSGDVYTDAYDVIKKDLGMRFIVETKHELGLDLEQEEIDFLFDELAKKDAPQAEEVE</sequence>
<reference evidence="1" key="1">
    <citation type="journal article" date="2021" name="Proc. Natl. Acad. Sci. U.S.A.">
        <title>A Catalog of Tens of Thousands of Viruses from Human Metagenomes Reveals Hidden Associations with Chronic Diseases.</title>
        <authorList>
            <person name="Tisza M.J."/>
            <person name="Buck C.B."/>
        </authorList>
    </citation>
    <scope>NUCLEOTIDE SEQUENCE</scope>
    <source>
        <strain evidence="1">CtmHK36</strain>
    </source>
</reference>
<accession>A0A8S5TBB5</accession>
<name>A0A8S5TBB5_9CAUD</name>
<protein>
    <submittedName>
        <fullName evidence="1">Uncharacterized protein</fullName>
    </submittedName>
</protein>
<organism evidence="1">
    <name type="scientific">Siphoviridae sp. ctmHK36</name>
    <dbReference type="NCBI Taxonomy" id="2827931"/>
    <lineage>
        <taxon>Viruses</taxon>
        <taxon>Duplodnaviria</taxon>
        <taxon>Heunggongvirae</taxon>
        <taxon>Uroviricota</taxon>
        <taxon>Caudoviricetes</taxon>
    </lineage>
</organism>